<evidence type="ECO:0000313" key="2">
    <source>
        <dbReference type="Proteomes" id="UP000024635"/>
    </source>
</evidence>
<dbReference type="Proteomes" id="UP000024635">
    <property type="component" value="Unassembled WGS sequence"/>
</dbReference>
<name>A0A016UUC3_9BILA</name>
<protein>
    <submittedName>
        <fullName evidence="1">Uncharacterized protein</fullName>
    </submittedName>
</protein>
<organism evidence="1 2">
    <name type="scientific">Ancylostoma ceylanicum</name>
    <dbReference type="NCBI Taxonomy" id="53326"/>
    <lineage>
        <taxon>Eukaryota</taxon>
        <taxon>Metazoa</taxon>
        <taxon>Ecdysozoa</taxon>
        <taxon>Nematoda</taxon>
        <taxon>Chromadorea</taxon>
        <taxon>Rhabditida</taxon>
        <taxon>Rhabditina</taxon>
        <taxon>Rhabditomorpha</taxon>
        <taxon>Strongyloidea</taxon>
        <taxon>Ancylostomatidae</taxon>
        <taxon>Ancylostomatinae</taxon>
        <taxon>Ancylostoma</taxon>
    </lineage>
</organism>
<dbReference type="EMBL" id="JARK01001363">
    <property type="protein sequence ID" value="EYC18541.1"/>
    <property type="molecule type" value="Genomic_DNA"/>
</dbReference>
<reference evidence="2" key="1">
    <citation type="journal article" date="2015" name="Nat. Genet.">
        <title>The genome and transcriptome of the zoonotic hookworm Ancylostoma ceylanicum identify infection-specific gene families.</title>
        <authorList>
            <person name="Schwarz E.M."/>
            <person name="Hu Y."/>
            <person name="Antoshechkin I."/>
            <person name="Miller M.M."/>
            <person name="Sternberg P.W."/>
            <person name="Aroian R.V."/>
        </authorList>
    </citation>
    <scope>NUCLEOTIDE SEQUENCE</scope>
    <source>
        <strain evidence="2">HY135</strain>
    </source>
</reference>
<gene>
    <name evidence="1" type="primary">Acey_s0027.g1577</name>
    <name evidence="1" type="ORF">Y032_0027g1577</name>
</gene>
<sequence length="75" mass="8295">MFTLLPLIGQRKANGSSKGSGSGLCSLMRVCFVEITQDERVGADNGTPQDLNASRYTEEAHRSRAYLDSYNYSLF</sequence>
<keyword evidence="2" id="KW-1185">Reference proteome</keyword>
<proteinExistence type="predicted"/>
<evidence type="ECO:0000313" key="1">
    <source>
        <dbReference type="EMBL" id="EYC18541.1"/>
    </source>
</evidence>
<dbReference type="AlphaFoldDB" id="A0A016UUC3"/>
<accession>A0A016UUC3</accession>
<comment type="caution">
    <text evidence="1">The sequence shown here is derived from an EMBL/GenBank/DDBJ whole genome shotgun (WGS) entry which is preliminary data.</text>
</comment>